<dbReference type="GO" id="GO:0015074">
    <property type="term" value="P:DNA integration"/>
    <property type="evidence" value="ECO:0007669"/>
    <property type="project" value="InterPro"/>
</dbReference>
<reference evidence="9" key="2">
    <citation type="journal article" date="2024" name="Plant">
        <title>Genomic evolution and insights into agronomic trait innovations of Sesamum species.</title>
        <authorList>
            <person name="Miao H."/>
            <person name="Wang L."/>
            <person name="Qu L."/>
            <person name="Liu H."/>
            <person name="Sun Y."/>
            <person name="Le M."/>
            <person name="Wang Q."/>
            <person name="Wei S."/>
            <person name="Zheng Y."/>
            <person name="Lin W."/>
            <person name="Duan Y."/>
            <person name="Cao H."/>
            <person name="Xiong S."/>
            <person name="Wang X."/>
            <person name="Wei L."/>
            <person name="Li C."/>
            <person name="Ma Q."/>
            <person name="Ju M."/>
            <person name="Zhao R."/>
            <person name="Li G."/>
            <person name="Mu C."/>
            <person name="Tian Q."/>
            <person name="Mei H."/>
            <person name="Zhang T."/>
            <person name="Gao T."/>
            <person name="Zhang H."/>
        </authorList>
    </citation>
    <scope>NUCLEOTIDE SEQUENCE</scope>
    <source>
        <strain evidence="9">KEN8</strain>
    </source>
</reference>
<dbReference type="AlphaFoldDB" id="A0AAW2QZB0"/>
<keyword evidence="2" id="KW-0548">Nucleotidyltransferase</keyword>
<keyword evidence="3" id="KW-0540">Nuclease</keyword>
<accession>A0AAW2QZB0</accession>
<reference evidence="9" key="1">
    <citation type="submission" date="2020-06" db="EMBL/GenBank/DDBJ databases">
        <authorList>
            <person name="Li T."/>
            <person name="Hu X."/>
            <person name="Zhang T."/>
            <person name="Song X."/>
            <person name="Zhang H."/>
            <person name="Dai N."/>
            <person name="Sheng W."/>
            <person name="Hou X."/>
            <person name="Wei L."/>
        </authorList>
    </citation>
    <scope>NUCLEOTIDE SEQUENCE</scope>
    <source>
        <strain evidence="9">KEN8</strain>
        <tissue evidence="9">Leaf</tissue>
    </source>
</reference>
<dbReference type="SUPFAM" id="SSF56672">
    <property type="entry name" value="DNA/RNA polymerases"/>
    <property type="match status" value="1"/>
</dbReference>
<dbReference type="Pfam" id="PF17917">
    <property type="entry name" value="RT_RNaseH"/>
    <property type="match status" value="1"/>
</dbReference>
<dbReference type="PANTHER" id="PTHR34072">
    <property type="entry name" value="ENZYMATIC POLYPROTEIN-RELATED"/>
    <property type="match status" value="1"/>
</dbReference>
<keyword evidence="4" id="KW-0255">Endonuclease</keyword>
<name>A0AAW2QZB0_9LAMI</name>
<evidence type="ECO:0000313" key="9">
    <source>
        <dbReference type="EMBL" id="KAL0373000.1"/>
    </source>
</evidence>
<dbReference type="InterPro" id="IPR004312">
    <property type="entry name" value="ATHILA_Orf1_C"/>
</dbReference>
<dbReference type="Gene3D" id="3.10.20.370">
    <property type="match status" value="1"/>
</dbReference>
<dbReference type="EMBL" id="JACGWM010000005">
    <property type="protein sequence ID" value="KAL0373000.1"/>
    <property type="molecule type" value="Genomic_DNA"/>
</dbReference>
<evidence type="ECO:0000256" key="2">
    <source>
        <dbReference type="ARBA" id="ARBA00022695"/>
    </source>
</evidence>
<dbReference type="GO" id="GO:0016787">
    <property type="term" value="F:hydrolase activity"/>
    <property type="evidence" value="ECO:0007669"/>
    <property type="project" value="UniProtKB-KW"/>
</dbReference>
<dbReference type="GO" id="GO:0003676">
    <property type="term" value="F:nucleic acid binding"/>
    <property type="evidence" value="ECO:0007669"/>
    <property type="project" value="InterPro"/>
</dbReference>
<dbReference type="InterPro" id="IPR012337">
    <property type="entry name" value="RNaseH-like_sf"/>
</dbReference>
<dbReference type="InterPro" id="IPR043502">
    <property type="entry name" value="DNA/RNA_pol_sf"/>
</dbReference>
<keyword evidence="6" id="KW-0695">RNA-directed DNA polymerase</keyword>
<evidence type="ECO:0000259" key="8">
    <source>
        <dbReference type="PROSITE" id="PS50994"/>
    </source>
</evidence>
<evidence type="ECO:0000256" key="4">
    <source>
        <dbReference type="ARBA" id="ARBA00022759"/>
    </source>
</evidence>
<evidence type="ECO:0000256" key="3">
    <source>
        <dbReference type="ARBA" id="ARBA00022722"/>
    </source>
</evidence>
<dbReference type="InterPro" id="IPR036397">
    <property type="entry name" value="RNaseH_sf"/>
</dbReference>
<proteinExistence type="predicted"/>
<feature type="domain" description="Integrase catalytic" evidence="8">
    <location>
        <begin position="119"/>
        <end position="298"/>
    </location>
</feature>
<organism evidence="9">
    <name type="scientific">Sesamum calycinum</name>
    <dbReference type="NCBI Taxonomy" id="2727403"/>
    <lineage>
        <taxon>Eukaryota</taxon>
        <taxon>Viridiplantae</taxon>
        <taxon>Streptophyta</taxon>
        <taxon>Embryophyta</taxon>
        <taxon>Tracheophyta</taxon>
        <taxon>Spermatophyta</taxon>
        <taxon>Magnoliopsida</taxon>
        <taxon>eudicotyledons</taxon>
        <taxon>Gunneridae</taxon>
        <taxon>Pentapetalae</taxon>
        <taxon>asterids</taxon>
        <taxon>lamiids</taxon>
        <taxon>Lamiales</taxon>
        <taxon>Pedaliaceae</taxon>
        <taxon>Sesamum</taxon>
    </lineage>
</organism>
<dbReference type="GO" id="GO:0004519">
    <property type="term" value="F:endonuclease activity"/>
    <property type="evidence" value="ECO:0007669"/>
    <property type="project" value="UniProtKB-KW"/>
</dbReference>
<evidence type="ECO:0000256" key="7">
    <source>
        <dbReference type="SAM" id="MobiDB-lite"/>
    </source>
</evidence>
<dbReference type="GO" id="GO:0003964">
    <property type="term" value="F:RNA-directed DNA polymerase activity"/>
    <property type="evidence" value="ECO:0007669"/>
    <property type="project" value="UniProtKB-KW"/>
</dbReference>
<evidence type="ECO:0000256" key="5">
    <source>
        <dbReference type="ARBA" id="ARBA00022801"/>
    </source>
</evidence>
<dbReference type="InterPro" id="IPR001584">
    <property type="entry name" value="Integrase_cat-core"/>
</dbReference>
<comment type="caution">
    <text evidence="9">The sequence shown here is derived from an EMBL/GenBank/DDBJ whole genome shotgun (WGS) entry which is preliminary data.</text>
</comment>
<keyword evidence="1" id="KW-0808">Transferase</keyword>
<dbReference type="Pfam" id="PF03078">
    <property type="entry name" value="ATHILA"/>
    <property type="match status" value="1"/>
</dbReference>
<dbReference type="Gene3D" id="3.30.420.10">
    <property type="entry name" value="Ribonuclease H-like superfamily/Ribonuclease H"/>
    <property type="match status" value="1"/>
</dbReference>
<dbReference type="CDD" id="cd09274">
    <property type="entry name" value="RNase_HI_RT_Ty3"/>
    <property type="match status" value="1"/>
</dbReference>
<dbReference type="InterPro" id="IPR041373">
    <property type="entry name" value="RT_RNaseH"/>
</dbReference>
<sequence length="697" mass="80076">MCDVSNHAVRAVLGQRIGKDPHVIYYASRMLDNTQSNYTTTEKELLAVVFYLEKFHHYLLETKVVYSDHAALKYLLSKKEAKPRLITWILLLQEFDLTIKDKKGAENLVANHLSRLVTNDDPPLLNDEFPDSHLHIMCVKCLTCGELILWVHFPLPLASLIILGVDYVSKWVEAKATRTDDAKTVVEFVKANIFSKFGMPRAIISDRGTHFCNKVVDMLKRYNVTYRISTAYHPQTNGQAEIFNREIKSILDVNPNRKDWSTRLDDALWAYRTAYKTPIAGGQRKLEVQELEEIRNDAYENLKIYKEKAKTFHDHIISRKEFNIGQKVLLFHSKLKLFSAPPLVGRRQPNSTAAHRHCQRPSTPPSLPRTRTQQQQPDRRHRLVLAHSAADPPSSTNLLRHVGPLRWSATVTGTLGGNLHFKTRAAKDRELYLLIENIGWQCFFDCTEDIYIELTREFYTTFEFTTPPSLIFDTPDVVRFRLMGKEFSMTLTEFNIVLGFTTVDLARTHEYQNSLCNCRDDFNAIKEWKDIAIDPLVYDPSRSKTHNLKIPVLKYAHHFLAFNFSGRKDTSGICSKAELFFLWCMKRGIKVNLGFWLATQFQSSLNRNRALILGSCITLLAINLGVFDLDCHNLHIACNPEPLDMACLSRMGLVIHNGNFFEFVNADKSPNTPVRRSLVDERKIPRTFLLMGVCVII</sequence>
<evidence type="ECO:0000256" key="6">
    <source>
        <dbReference type="ARBA" id="ARBA00022918"/>
    </source>
</evidence>
<evidence type="ECO:0000256" key="1">
    <source>
        <dbReference type="ARBA" id="ARBA00022679"/>
    </source>
</evidence>
<dbReference type="PANTHER" id="PTHR34072:SF57">
    <property type="entry name" value="RNA-DIRECTED DNA POLYMERASE"/>
    <property type="match status" value="1"/>
</dbReference>
<gene>
    <name evidence="9" type="ORF">Scaly_0981600</name>
</gene>
<feature type="region of interest" description="Disordered" evidence="7">
    <location>
        <begin position="346"/>
        <end position="380"/>
    </location>
</feature>
<keyword evidence="5" id="KW-0378">Hydrolase</keyword>
<dbReference type="PROSITE" id="PS50994">
    <property type="entry name" value="INTEGRASE"/>
    <property type="match status" value="1"/>
</dbReference>
<dbReference type="Pfam" id="PF00665">
    <property type="entry name" value="rve"/>
    <property type="match status" value="1"/>
</dbReference>
<dbReference type="SUPFAM" id="SSF53098">
    <property type="entry name" value="Ribonuclease H-like"/>
    <property type="match status" value="1"/>
</dbReference>
<protein>
    <submittedName>
        <fullName evidence="9">Retrovirus-related Pol polyprotein from transposon.6</fullName>
    </submittedName>
</protein>